<dbReference type="EMBL" id="LGFU01000007">
    <property type="protein sequence ID" value="KUK46793.1"/>
    <property type="molecule type" value="Genomic_DNA"/>
</dbReference>
<sequence length="1705" mass="197484">MIPAEFLKLIEKSFNEEDKQVLVASLHQDSRIYHALEKIPDLDELQKERFTKIENWAPLYFALILKDKKYWKTDLSSLRVNDLFAMGDEISMDQLEATNFYANDVLDLVTAASFAINLFFTAKKRTWQEVNKYFFHDFDFNRNAGLIAACLLGLFSSPDDFVSSLLDEDAGIETRKMVCYALFCNVQPEELLHKRLRTILTGLDEESRIELLQFFFQIGRGETARALIPGEIFEEVREAKEKNSLTLRNELDILQRRNYEADLHHIMGDKKASAENLELMLQTCKIIELEVLEKIQQLTIEEKPQDKIVEPTVIPIKQSYDWKKVPQFKSTAALEQPAYDDLERDITYLEESMVEFPSDATSHIVAADFYSELGDFSRSINHLRLAHILDPKNDAILVRLINLYKANNQWQEVSDLSRAISREDETIPNLETFFQELHLSLKNGEKEISRQKLAGFLLEAQINSAEDLQKIAVLFTEMDDSENAIQYYERSISAGCTDFHAWIDLYGCLKKQQQDEKAKEILNEAIDFFKERKGFYATLTNGLLKAGEEDQGLAYLEKIKIDESEPAVLAGIIKYLQEHKHYQYAYEMAINAEQRYPLSATLGVEVAHVLMENNESKHAQKNLKWIQNEKQDDIYFLLLQILSNFSSSFSRFPLDTKLPDDAELLHGKIQLLPQDSLWRDLINAEMHLLKNENVQAVEAYKELILNNSMGKNRPELWRAQVGLSKALMRTGQLETAVTLLREALREKNDSLALYELLINVYQDKNLIDEAVETAREGYITCRKDVNIIHWYIDQLTKLGKMDEIRTYFDEEQKYLQSSPSFLKEKLLFENKYGSVSQTKRMLDDLLSLDNLSVQDLLQIIEISEQVKYSEISIKSIHKLKKTSLPETEQKFIEVCILWNKGDHRTARQYIEDLPTSQNWDGITNSIKYMVDYTENDYLPSLSEINQVLVDSKDTQLYLDMLSGTIQNILPPGWKAAIRSTQIWVEMAIQNIIYGQFNENEIEQQLEILERYADDATSRSVLAVCDWLIHGNSERIDWMEILGLVDRIEQFEQKASLEGIILCILMQDGNEIAVVDKLNQVEQPFYSNKMLLLVKARILQKNGSTTEAQVYYHQAVELENENQGQQTAEGNVLEQLTEFPFWKAECAYELGLWQSASTEYFACLPRIQKMRYVSNWSLKRILELAWKEWSFRKIGIIQNLPDILNTKELQQIRPYLDNLEQNEKTGFEKIVSYLQGEEVYFTENESGGDFTSRFSAFIKTIQENDLEAMMELVSSDSYRYDLALSAITLVPPEKTADLLPVIQNGIFHEKNNAYLYVGLARILQIQDEPRLAIDALESALDSLQDEPILQTQLASLYEEEGEIKKAVVHSEQAIRIDPHNVEIIKTHLLNLITIKDYRTAIEQFEMNKAVFNQDEMVTRKMVDVYYQNEQYRKALDMMKIVGKDPQKDIELILIQAKIARKVGSIPKAIQLIRIAYELDPKSPEVIIELAKIKTLQENEEFGLEIVEKALESNIQSDDLILEKVAYLEKVRSEKRAVDFLEAYLEKVESPAYTILNRYGQLQKDRNESEKALIAFERSLQKNDMQPDIHEQVGELYVRNGSLDLAVDHFDKAVKQDPSQMRAYLQLADVFLKRREEKRAEKILVNAMQNCEEHYLIYEKVAQVYNQLGDVDQSEQFLRKAAEKNPGDEKLREKLGILIANRIFEKK</sequence>
<keyword evidence="1" id="KW-0677">Repeat</keyword>
<dbReference type="SUPFAM" id="SSF48452">
    <property type="entry name" value="TPR-like"/>
    <property type="match status" value="3"/>
</dbReference>
<keyword evidence="2 3" id="KW-0802">TPR repeat</keyword>
<dbReference type="GO" id="GO:0035269">
    <property type="term" value="P:protein O-linked glycosylation via mannose"/>
    <property type="evidence" value="ECO:0007669"/>
    <property type="project" value="TreeGrafter"/>
</dbReference>
<dbReference type="Pfam" id="PF13181">
    <property type="entry name" value="TPR_8"/>
    <property type="match status" value="2"/>
</dbReference>
<name>A0A117LH14_9CHLR</name>
<proteinExistence type="predicted"/>
<organism evidence="4 5">
    <name type="scientific">Anaerolinea thermophila</name>
    <dbReference type="NCBI Taxonomy" id="167964"/>
    <lineage>
        <taxon>Bacteria</taxon>
        <taxon>Bacillati</taxon>
        <taxon>Chloroflexota</taxon>
        <taxon>Anaerolineae</taxon>
        <taxon>Anaerolineales</taxon>
        <taxon>Anaerolineaceae</taxon>
        <taxon>Anaerolinea</taxon>
    </lineage>
</organism>
<dbReference type="PROSITE" id="PS50005">
    <property type="entry name" value="TPR"/>
    <property type="match status" value="3"/>
</dbReference>
<accession>A0A117LH14</accession>
<comment type="caution">
    <text evidence="4">The sequence shown here is derived from an EMBL/GenBank/DDBJ whole genome shotgun (WGS) entry which is preliminary data.</text>
</comment>
<dbReference type="PANTHER" id="PTHR44227:SF3">
    <property type="entry name" value="PROTEIN O-MANNOSYL-TRANSFERASE TMTC4"/>
    <property type="match status" value="1"/>
</dbReference>
<dbReference type="SMART" id="SM00028">
    <property type="entry name" value="TPR"/>
    <property type="match status" value="12"/>
</dbReference>
<dbReference type="InterPro" id="IPR011990">
    <property type="entry name" value="TPR-like_helical_dom_sf"/>
</dbReference>
<evidence type="ECO:0000256" key="3">
    <source>
        <dbReference type="PROSITE-ProRule" id="PRU00339"/>
    </source>
</evidence>
<feature type="repeat" description="TPR" evidence="3">
    <location>
        <begin position="1653"/>
        <end position="1686"/>
    </location>
</feature>
<dbReference type="Gene3D" id="1.25.40.10">
    <property type="entry name" value="Tetratricopeptide repeat domain"/>
    <property type="match status" value="5"/>
</dbReference>
<dbReference type="InterPro" id="IPR019734">
    <property type="entry name" value="TPR_rpt"/>
</dbReference>
<evidence type="ECO:0000256" key="2">
    <source>
        <dbReference type="ARBA" id="ARBA00022803"/>
    </source>
</evidence>
<feature type="repeat" description="TPR" evidence="3">
    <location>
        <begin position="1346"/>
        <end position="1379"/>
    </location>
</feature>
<reference evidence="4 5" key="1">
    <citation type="journal article" date="2015" name="MBio">
        <title>Genome-Resolved Metagenomic Analysis Reveals Roles for Candidate Phyla and Other Microbial Community Members in Biogeochemical Transformations in Oil Reservoirs.</title>
        <authorList>
            <person name="Hu P."/>
            <person name="Tom L."/>
            <person name="Singh A."/>
            <person name="Thomas B.C."/>
            <person name="Baker B.J."/>
            <person name="Piceno Y.M."/>
            <person name="Andersen G.L."/>
            <person name="Banfield J.F."/>
        </authorList>
    </citation>
    <scope>NUCLEOTIDE SEQUENCE [LARGE SCALE GENOMIC DNA]</scope>
    <source>
        <strain evidence="4">46_16</strain>
    </source>
</reference>
<dbReference type="InterPro" id="IPR052346">
    <property type="entry name" value="O-mannosyl-transferase_TMTC"/>
</dbReference>
<gene>
    <name evidence="4" type="ORF">XD73_0319</name>
</gene>
<evidence type="ECO:0000313" key="4">
    <source>
        <dbReference type="EMBL" id="KUK46793.1"/>
    </source>
</evidence>
<dbReference type="PANTHER" id="PTHR44227">
    <property type="match status" value="1"/>
</dbReference>
<evidence type="ECO:0000256" key="1">
    <source>
        <dbReference type="ARBA" id="ARBA00022737"/>
    </source>
</evidence>
<dbReference type="GO" id="GO:0000030">
    <property type="term" value="F:mannosyltransferase activity"/>
    <property type="evidence" value="ECO:0007669"/>
    <property type="project" value="TreeGrafter"/>
</dbReference>
<protein>
    <submittedName>
        <fullName evidence="4">TPR domain protein, putative</fullName>
    </submittedName>
</protein>
<dbReference type="Pfam" id="PF13432">
    <property type="entry name" value="TPR_16"/>
    <property type="match status" value="2"/>
</dbReference>
<dbReference type="Proteomes" id="UP000064249">
    <property type="component" value="Unassembled WGS sequence"/>
</dbReference>
<dbReference type="GO" id="GO:0030968">
    <property type="term" value="P:endoplasmic reticulum unfolded protein response"/>
    <property type="evidence" value="ECO:0007669"/>
    <property type="project" value="TreeGrafter"/>
</dbReference>
<evidence type="ECO:0000313" key="5">
    <source>
        <dbReference type="Proteomes" id="UP000064249"/>
    </source>
</evidence>
<feature type="repeat" description="TPR" evidence="3">
    <location>
        <begin position="1585"/>
        <end position="1618"/>
    </location>
</feature>